<dbReference type="InterPro" id="IPR029062">
    <property type="entry name" value="Class_I_gatase-like"/>
</dbReference>
<dbReference type="Gene3D" id="3.40.50.880">
    <property type="match status" value="1"/>
</dbReference>
<dbReference type="EMBL" id="LR812090">
    <property type="protein sequence ID" value="CAB9494555.1"/>
    <property type="molecule type" value="Genomic_DNA"/>
</dbReference>
<dbReference type="InterPro" id="IPR003476">
    <property type="entry name" value="Glyco_hydro_42"/>
</dbReference>
<evidence type="ECO:0000313" key="2">
    <source>
        <dbReference type="Proteomes" id="UP000509458"/>
    </source>
</evidence>
<dbReference type="SUPFAM" id="SSF51445">
    <property type="entry name" value="(Trans)glycosidases"/>
    <property type="match status" value="1"/>
</dbReference>
<dbReference type="Gene3D" id="3.20.20.80">
    <property type="entry name" value="Glycosidases"/>
    <property type="match status" value="1"/>
</dbReference>
<dbReference type="CDD" id="cd03143">
    <property type="entry name" value="A4_beta-galactosidase_middle_domain"/>
    <property type="match status" value="1"/>
</dbReference>
<dbReference type="GO" id="GO:0004565">
    <property type="term" value="F:beta-galactosidase activity"/>
    <property type="evidence" value="ECO:0007669"/>
    <property type="project" value="InterPro"/>
</dbReference>
<name>A0A6T9Y5A7_ALTMA</name>
<dbReference type="Proteomes" id="UP000509458">
    <property type="component" value="Chromosome"/>
</dbReference>
<evidence type="ECO:0008006" key="3">
    <source>
        <dbReference type="Google" id="ProtNLM"/>
    </source>
</evidence>
<evidence type="ECO:0000313" key="1">
    <source>
        <dbReference type="EMBL" id="CAB9494555.1"/>
    </source>
</evidence>
<dbReference type="GO" id="GO:0005975">
    <property type="term" value="P:carbohydrate metabolic process"/>
    <property type="evidence" value="ECO:0007669"/>
    <property type="project" value="InterPro"/>
</dbReference>
<reference evidence="1 2" key="1">
    <citation type="submission" date="2020-06" db="EMBL/GenBank/DDBJ databases">
        <authorList>
            <person name="Duchaud E."/>
        </authorList>
    </citation>
    <scope>NUCLEOTIDE SEQUENCE [LARGE SCALE GENOMIC DNA]</scope>
    <source>
        <strain evidence="1">Alteromonas fortis</strain>
    </source>
</reference>
<dbReference type="PANTHER" id="PTHR36447">
    <property type="entry name" value="BETA-GALACTOSIDASE GANA"/>
    <property type="match status" value="1"/>
</dbReference>
<dbReference type="PANTHER" id="PTHR36447:SF1">
    <property type="entry name" value="BETA-GALACTOSIDASE GANA"/>
    <property type="match status" value="1"/>
</dbReference>
<proteinExistence type="predicted"/>
<accession>A0A6T9Y5A7</accession>
<dbReference type="AlphaFoldDB" id="A0A6T9Y5A7"/>
<dbReference type="InterPro" id="IPR017853">
    <property type="entry name" value="GH"/>
</dbReference>
<gene>
    <name evidence="1" type="ORF">ALFOR1_31550</name>
</gene>
<sequence>MLLTWDYIMKRQFKVAALAPLIMIGAACTQIETTESSTSSINPSQQEGVKSSLEATARSKINVLQTMMDEAKSKGIDVTREEAVVWFSNEFLKFANWDEANPEAIEAAFGYERHFAPNKAQLAAELPDFERRKVIDILDAGIEELGKEIRGEIKRRPVVKVDWQNTKAADDMFVSNGKPIFLYDYFSKSVGQPLGQPDIYNDYLGALYHGGENLYPVDHDRAINSFLVKEDGTFDEALLKELTDIPDDNIGYLVAWLMGIPEWVEAKEPEIRKGRSLFQGFDLDNPLAREVWSKILRKAAEVTKDKKVIELGFVLANEPHWYSEAGHWTGNYEEMQGISSYTLAEFQKWLNEKYKGNVAQLNANWNSKFASFDDVEIEIPISESLRGKPIWFDWNRYNMHRATSWFTFMQNELHAVNPDADTHIKIFPRTFYEDSRSHGIDLEALTELTTMIGHDAKALGSPSIRPHISSDWWEKYTYKWDGMSMIHDFTESVSPNKINVNSESHFLSSGQWKVMDPRESYVRNVYWLATLQGMDANMGWFWMRDPDGSPEDRLEGELNFFDPGLAGAFAGSNNMQPHVANEVTQVMFDLNTYSEEIIALRNQRRPLRLFYSETSAINVSDYMTTQGKLYKSMFFEGFPLGYATQNIIAKQDNSAWDTLVVYKTPNVTDGEFNALQKYLDAGGSVVIDKQSLRFNEYGQLRESTLKARKGRLIVLDEDASIEKLRQAALAEIKPDSVPDIEFKIDSPLKHKTTITRVAKTGDNKYLVNLLSVGHDPVQIQLSHIGGSKLKVTDLMTSNSMESVFELASEEVLLLEVEVK</sequence>
<protein>
    <recommendedName>
        <fullName evidence="3">Glycoside hydrolase family 42</fullName>
    </recommendedName>
</protein>
<organism evidence="1 2">
    <name type="scientific">Alteromonas macleodii</name>
    <name type="common">Pseudoalteromonas macleodii</name>
    <dbReference type="NCBI Taxonomy" id="28108"/>
    <lineage>
        <taxon>Bacteria</taxon>
        <taxon>Pseudomonadati</taxon>
        <taxon>Pseudomonadota</taxon>
        <taxon>Gammaproteobacteria</taxon>
        <taxon>Alteromonadales</taxon>
        <taxon>Alteromonadaceae</taxon>
        <taxon>Alteromonas/Salinimonas group</taxon>
        <taxon>Alteromonas</taxon>
    </lineage>
</organism>